<protein>
    <submittedName>
        <fullName evidence="1">Uncharacterized protein</fullName>
    </submittedName>
</protein>
<feature type="non-terminal residue" evidence="1">
    <location>
        <position position="1"/>
    </location>
</feature>
<name>X1FAS0_9ZZZZ</name>
<sequence length="32" mass="3628">DMRTQRQVERKDSVRAVAGGLWNCGKPREVKG</sequence>
<organism evidence="1">
    <name type="scientific">marine sediment metagenome</name>
    <dbReference type="NCBI Taxonomy" id="412755"/>
    <lineage>
        <taxon>unclassified sequences</taxon>
        <taxon>metagenomes</taxon>
        <taxon>ecological metagenomes</taxon>
    </lineage>
</organism>
<evidence type="ECO:0000313" key="1">
    <source>
        <dbReference type="EMBL" id="GAH42047.1"/>
    </source>
</evidence>
<reference evidence="1" key="1">
    <citation type="journal article" date="2014" name="Front. Microbiol.">
        <title>High frequency of phylogenetically diverse reductive dehalogenase-homologous genes in deep subseafloor sedimentary metagenomes.</title>
        <authorList>
            <person name="Kawai M."/>
            <person name="Futagami T."/>
            <person name="Toyoda A."/>
            <person name="Takaki Y."/>
            <person name="Nishi S."/>
            <person name="Hori S."/>
            <person name="Arai W."/>
            <person name="Tsubouchi T."/>
            <person name="Morono Y."/>
            <person name="Uchiyama I."/>
            <person name="Ito T."/>
            <person name="Fujiyama A."/>
            <person name="Inagaki F."/>
            <person name="Takami H."/>
        </authorList>
    </citation>
    <scope>NUCLEOTIDE SEQUENCE</scope>
    <source>
        <strain evidence="1">Expedition CK06-06</strain>
    </source>
</reference>
<dbReference type="EMBL" id="BARU01015268">
    <property type="protein sequence ID" value="GAH42047.1"/>
    <property type="molecule type" value="Genomic_DNA"/>
</dbReference>
<comment type="caution">
    <text evidence="1">The sequence shown here is derived from an EMBL/GenBank/DDBJ whole genome shotgun (WGS) entry which is preliminary data.</text>
</comment>
<accession>X1FAS0</accession>
<proteinExistence type="predicted"/>
<dbReference type="AlphaFoldDB" id="X1FAS0"/>
<gene>
    <name evidence="1" type="ORF">S03H2_26374</name>
</gene>